<dbReference type="RefSeq" id="WP_117325907.1">
    <property type="nucleotide sequence ID" value="NZ_QVTE01000016.1"/>
</dbReference>
<protein>
    <submittedName>
        <fullName evidence="2">Uncharacterized protein</fullName>
    </submittedName>
</protein>
<dbReference type="Proteomes" id="UP000264541">
    <property type="component" value="Unassembled WGS sequence"/>
</dbReference>
<dbReference type="AlphaFoldDB" id="A0A372LS06"/>
<accession>A0A372LS06</accession>
<feature type="coiled-coil region" evidence="1">
    <location>
        <begin position="156"/>
        <end position="183"/>
    </location>
</feature>
<dbReference type="OrthoDB" id="2871070at2"/>
<reference evidence="2 3" key="1">
    <citation type="submission" date="2018-08" db="EMBL/GenBank/DDBJ databases">
        <title>Bacillus chawlae sp. nov., Bacillus glennii sp. nov., and Bacillus saganii sp. nov. Isolated from the Vehicle Assembly Building at Kennedy Space Center where the Viking Spacecraft were Assembled.</title>
        <authorList>
            <person name="Seuylemezian A."/>
            <person name="Vaishampayan P."/>
        </authorList>
    </citation>
    <scope>NUCLEOTIDE SEQUENCE [LARGE SCALE GENOMIC DNA]</scope>
    <source>
        <strain evidence="2 3">V47-23a</strain>
    </source>
</reference>
<sequence>MNDSDKKSLFVKIPTGIVRNEVHCLSNDEFVMYARLCFLYFLGYQDKEIEIDHKKLMRFLKINDTRTFKKRLNSLYKIGLILNQVNTLPTKGTMTLIFNEEIYNNDDHFTKMSTRIFDYWRNDQIDEYAFRQVFYYKSHINMNDKERDRSYCFVGYEFLAKRLKISKSKVEEANKQLKKAKLIKIKKHNLSHNGEYNDNDELVFNRYNNHYYVANELH</sequence>
<keyword evidence="3" id="KW-1185">Reference proteome</keyword>
<proteinExistence type="predicted"/>
<dbReference type="EMBL" id="QVTE01000016">
    <property type="protein sequence ID" value="RFU70324.1"/>
    <property type="molecule type" value="Genomic_DNA"/>
</dbReference>
<evidence type="ECO:0000313" key="3">
    <source>
        <dbReference type="Proteomes" id="UP000264541"/>
    </source>
</evidence>
<evidence type="ECO:0000256" key="1">
    <source>
        <dbReference type="SAM" id="Coils"/>
    </source>
</evidence>
<organism evidence="2 3">
    <name type="scientific">Peribacillus saganii</name>
    <dbReference type="NCBI Taxonomy" id="2303992"/>
    <lineage>
        <taxon>Bacteria</taxon>
        <taxon>Bacillati</taxon>
        <taxon>Bacillota</taxon>
        <taxon>Bacilli</taxon>
        <taxon>Bacillales</taxon>
        <taxon>Bacillaceae</taxon>
        <taxon>Peribacillus</taxon>
    </lineage>
</organism>
<evidence type="ECO:0000313" key="2">
    <source>
        <dbReference type="EMBL" id="RFU70324.1"/>
    </source>
</evidence>
<gene>
    <name evidence="2" type="ORF">D0469_06915</name>
</gene>
<keyword evidence="1" id="KW-0175">Coiled coil</keyword>
<name>A0A372LS06_9BACI</name>
<comment type="caution">
    <text evidence="2">The sequence shown here is derived from an EMBL/GenBank/DDBJ whole genome shotgun (WGS) entry which is preliminary data.</text>
</comment>